<dbReference type="InterPro" id="IPR043502">
    <property type="entry name" value="DNA/RNA_pol_sf"/>
</dbReference>
<dbReference type="CDD" id="cd01650">
    <property type="entry name" value="RT_nLTR_like"/>
    <property type="match status" value="1"/>
</dbReference>
<dbReference type="Proteomes" id="UP000829196">
    <property type="component" value="Unassembled WGS sequence"/>
</dbReference>
<dbReference type="PROSITE" id="PS50878">
    <property type="entry name" value="RT_POL"/>
    <property type="match status" value="1"/>
</dbReference>
<proteinExistence type="predicted"/>
<dbReference type="SUPFAM" id="SSF56672">
    <property type="entry name" value="DNA/RNA polymerases"/>
    <property type="match status" value="1"/>
</dbReference>
<feature type="domain" description="Reverse transcriptase" evidence="1">
    <location>
        <begin position="129"/>
        <end position="406"/>
    </location>
</feature>
<dbReference type="Pfam" id="PF00078">
    <property type="entry name" value="RVT_1"/>
    <property type="match status" value="1"/>
</dbReference>
<gene>
    <name evidence="2" type="ORF">KFK09_022776</name>
</gene>
<reference evidence="2" key="1">
    <citation type="journal article" date="2022" name="Front. Genet.">
        <title>Chromosome-Scale Assembly of the Dendrobium nobile Genome Provides Insights Into the Molecular Mechanism of the Biosynthesis of the Medicinal Active Ingredient of Dendrobium.</title>
        <authorList>
            <person name="Xu Q."/>
            <person name="Niu S.-C."/>
            <person name="Li K.-L."/>
            <person name="Zheng P.-J."/>
            <person name="Zhang X.-J."/>
            <person name="Jia Y."/>
            <person name="Liu Y."/>
            <person name="Niu Y.-X."/>
            <person name="Yu L.-H."/>
            <person name="Chen D.-F."/>
            <person name="Zhang G.-Q."/>
        </authorList>
    </citation>
    <scope>NUCLEOTIDE SEQUENCE</scope>
    <source>
        <tissue evidence="2">Leaf</tissue>
    </source>
</reference>
<comment type="caution">
    <text evidence="2">The sequence shown here is derived from an EMBL/GenBank/DDBJ whole genome shotgun (WGS) entry which is preliminary data.</text>
</comment>
<accession>A0A8T3AJA1</accession>
<keyword evidence="3" id="KW-1185">Reference proteome</keyword>
<dbReference type="AlphaFoldDB" id="A0A8T3AJA1"/>
<dbReference type="InterPro" id="IPR000477">
    <property type="entry name" value="RT_dom"/>
</dbReference>
<dbReference type="PANTHER" id="PTHR31635">
    <property type="entry name" value="REVERSE TRANSCRIPTASE DOMAIN-CONTAINING PROTEIN-RELATED"/>
    <property type="match status" value="1"/>
</dbReference>
<protein>
    <recommendedName>
        <fullName evidence="1">Reverse transcriptase domain-containing protein</fullName>
    </recommendedName>
</protein>
<dbReference type="EMBL" id="JAGYWB010000016">
    <property type="protein sequence ID" value="KAI0496459.1"/>
    <property type="molecule type" value="Genomic_DNA"/>
</dbReference>
<dbReference type="OrthoDB" id="786357at2759"/>
<organism evidence="2 3">
    <name type="scientific">Dendrobium nobile</name>
    <name type="common">Orchid</name>
    <dbReference type="NCBI Taxonomy" id="94219"/>
    <lineage>
        <taxon>Eukaryota</taxon>
        <taxon>Viridiplantae</taxon>
        <taxon>Streptophyta</taxon>
        <taxon>Embryophyta</taxon>
        <taxon>Tracheophyta</taxon>
        <taxon>Spermatophyta</taxon>
        <taxon>Magnoliopsida</taxon>
        <taxon>Liliopsida</taxon>
        <taxon>Asparagales</taxon>
        <taxon>Orchidaceae</taxon>
        <taxon>Epidendroideae</taxon>
        <taxon>Malaxideae</taxon>
        <taxon>Dendrobiinae</taxon>
        <taxon>Dendrobium</taxon>
    </lineage>
</organism>
<dbReference type="SMR" id="A0A8T3AJA1"/>
<sequence length="513" mass="59215">MEEGEKNTRYYHTFAIAKKRSNQILQIAREDGTLESNQESFHEIMEKFFLSKWSKRSCNLKDWPKFKISDCIHEDMANILRSDFTKEELKVTLKSMDSNKSPGADGANAYFCKNYWCIVQEATWNAIEEFYKTGRMPEKWKETVVVLIPKIQNAKECSKFRPICLCQTVYKLAAGMILNRFKNCLPKVISEYQGAFVLGRSISDNCFIAQEIISKMKSSVAKPGYFLLKLDMEHAYDSMCWETLNQVMKLTHFLGKLIQLIMQCVSYPKFSIVINGKRTKWINAQCVFRQGCPLSPSLFILCFDLLSKALYGNNDQLGMRIATNVEKITHLLFADDVLVVAKAYSKNVRTLKKILKNYCGWTGQAINSQKSMVLYGKKVTKKRRRKLNKIMGFKEVKELNYLGIKLALRRLKAKDYNITIDKAMSRLNSWGERWLSLAGRILLIKRPYSNMISYQVAHSLIPKSILMKIDKICRNFLWHNENGNQGMHYIAWPTLCLPTCLGGFGIQGASERH</sequence>
<evidence type="ECO:0000313" key="3">
    <source>
        <dbReference type="Proteomes" id="UP000829196"/>
    </source>
</evidence>
<dbReference type="PANTHER" id="PTHR31635:SF196">
    <property type="entry name" value="REVERSE TRANSCRIPTASE DOMAIN-CONTAINING PROTEIN-RELATED"/>
    <property type="match status" value="1"/>
</dbReference>
<name>A0A8T3AJA1_DENNO</name>
<evidence type="ECO:0000313" key="2">
    <source>
        <dbReference type="EMBL" id="KAI0496459.1"/>
    </source>
</evidence>
<evidence type="ECO:0000259" key="1">
    <source>
        <dbReference type="PROSITE" id="PS50878"/>
    </source>
</evidence>